<dbReference type="InterPro" id="IPR041492">
    <property type="entry name" value="HAD_2"/>
</dbReference>
<dbReference type="AlphaFoldDB" id="A0AA44Q7E7"/>
<dbReference type="InterPro" id="IPR023198">
    <property type="entry name" value="PGP-like_dom2"/>
</dbReference>
<dbReference type="Gene3D" id="1.10.150.240">
    <property type="entry name" value="Putative phosphatase, domain 2"/>
    <property type="match status" value="1"/>
</dbReference>
<proteinExistence type="predicted"/>
<dbReference type="EMBL" id="NVBO01000248">
    <property type="protein sequence ID" value="PFR96678.1"/>
    <property type="molecule type" value="Genomic_DNA"/>
</dbReference>
<reference evidence="3 4" key="1">
    <citation type="submission" date="2017-09" db="EMBL/GenBank/DDBJ databases">
        <title>Large-scale bioinformatics analysis of Bacillus genomes uncovers conserved roles of natural products in bacterial physiology.</title>
        <authorList>
            <consortium name="Agbiome Team Llc"/>
            <person name="Bleich R.M."/>
            <person name="Grubbs K.J."/>
            <person name="Santa Maria K.C."/>
            <person name="Allen S.E."/>
            <person name="Farag S."/>
            <person name="Shank E.A."/>
            <person name="Bowers A."/>
        </authorList>
    </citation>
    <scope>NUCLEOTIDE SEQUENCE [LARGE SCALE GENOMIC DNA]</scope>
    <source>
        <strain evidence="3 4">AFS067272</strain>
    </source>
</reference>
<evidence type="ECO:0000313" key="3">
    <source>
        <dbReference type="EMBL" id="PFR96678.1"/>
    </source>
</evidence>
<sequence length="205" mass="23730">MDSIIFDLDGTIWDSINTVLLAWNSIVEENKQVEKKLTRKDFEGTMGLQMDDISSKLFPNLDLDTRTQIIKQCFEIEGEYIEEHGGVLYANVKDVLYNLSKKYKLFIVSNCQQSYIEGFFRYHQLENYFLDYEVPSRTGLTKGDNIKLIIERNNLSKPVYVGDTESDLNASRYAGIPFVYANYGFGNVGEYDQVIEKFDDLLDLF</sequence>
<dbReference type="GO" id="GO:0006281">
    <property type="term" value="P:DNA repair"/>
    <property type="evidence" value="ECO:0007669"/>
    <property type="project" value="TreeGrafter"/>
</dbReference>
<organism evidence="3 4">
    <name type="scientific">Bacillus cereus</name>
    <dbReference type="NCBI Taxonomy" id="1396"/>
    <lineage>
        <taxon>Bacteria</taxon>
        <taxon>Bacillati</taxon>
        <taxon>Bacillota</taxon>
        <taxon>Bacilli</taxon>
        <taxon>Bacillales</taxon>
        <taxon>Bacillaceae</taxon>
        <taxon>Bacillus</taxon>
        <taxon>Bacillus cereus group</taxon>
    </lineage>
</organism>
<dbReference type="InterPro" id="IPR006439">
    <property type="entry name" value="HAD-SF_hydro_IA"/>
</dbReference>
<keyword evidence="1 3" id="KW-0378">Hydrolase</keyword>
<dbReference type="PANTHER" id="PTHR43434">
    <property type="entry name" value="PHOSPHOGLYCOLATE PHOSPHATASE"/>
    <property type="match status" value="1"/>
</dbReference>
<protein>
    <submittedName>
        <fullName evidence="3">HAD family hydrolase</fullName>
    </submittedName>
</protein>
<dbReference type="SUPFAM" id="SSF56784">
    <property type="entry name" value="HAD-like"/>
    <property type="match status" value="1"/>
</dbReference>
<name>A0AA44Q7E7_BACCE</name>
<dbReference type="Proteomes" id="UP000226357">
    <property type="component" value="Unassembled WGS sequence"/>
</dbReference>
<dbReference type="InterPro" id="IPR050155">
    <property type="entry name" value="HAD-like_hydrolase_sf"/>
</dbReference>
<evidence type="ECO:0000256" key="1">
    <source>
        <dbReference type="ARBA" id="ARBA00022801"/>
    </source>
</evidence>
<keyword evidence="2" id="KW-0460">Magnesium</keyword>
<dbReference type="GO" id="GO:0008967">
    <property type="term" value="F:phosphoglycolate phosphatase activity"/>
    <property type="evidence" value="ECO:0007669"/>
    <property type="project" value="TreeGrafter"/>
</dbReference>
<dbReference type="RefSeq" id="WP_098522575.1">
    <property type="nucleotide sequence ID" value="NZ_NUYJ01000007.1"/>
</dbReference>
<dbReference type="PANTHER" id="PTHR43434:SF1">
    <property type="entry name" value="PHOSPHOGLYCOLATE PHOSPHATASE"/>
    <property type="match status" value="1"/>
</dbReference>
<comment type="caution">
    <text evidence="3">The sequence shown here is derived from an EMBL/GenBank/DDBJ whole genome shotgun (WGS) entry which is preliminary data.</text>
</comment>
<dbReference type="Pfam" id="PF13419">
    <property type="entry name" value="HAD_2"/>
    <property type="match status" value="1"/>
</dbReference>
<accession>A0AA44Q7E7</accession>
<evidence type="ECO:0000313" key="4">
    <source>
        <dbReference type="Proteomes" id="UP000226357"/>
    </source>
</evidence>
<dbReference type="InterPro" id="IPR023214">
    <property type="entry name" value="HAD_sf"/>
</dbReference>
<dbReference type="SFLD" id="SFLDS00003">
    <property type="entry name" value="Haloacid_Dehalogenase"/>
    <property type="match status" value="1"/>
</dbReference>
<dbReference type="SFLD" id="SFLDG01129">
    <property type="entry name" value="C1.5:_HAD__Beta-PGM__Phosphata"/>
    <property type="match status" value="1"/>
</dbReference>
<evidence type="ECO:0000256" key="2">
    <source>
        <dbReference type="ARBA" id="ARBA00022842"/>
    </source>
</evidence>
<dbReference type="InterPro" id="IPR036412">
    <property type="entry name" value="HAD-like_sf"/>
</dbReference>
<dbReference type="Gene3D" id="3.40.50.1000">
    <property type="entry name" value="HAD superfamily/HAD-like"/>
    <property type="match status" value="1"/>
</dbReference>
<dbReference type="NCBIfam" id="TIGR01549">
    <property type="entry name" value="HAD-SF-IA-v1"/>
    <property type="match status" value="1"/>
</dbReference>
<gene>
    <name evidence="3" type="ORF">COK38_20680</name>
</gene>